<protein>
    <recommendedName>
        <fullName evidence="2">Trafficking protein particle complex II-specific subunit 65 IgD3 domain-containing protein</fullName>
    </recommendedName>
</protein>
<dbReference type="STRING" id="150374.A0A0M8MUS0"/>
<evidence type="ECO:0000313" key="3">
    <source>
        <dbReference type="EMBL" id="KOS18968.1"/>
    </source>
</evidence>
<feature type="region of interest" description="Disordered" evidence="1">
    <location>
        <begin position="140"/>
        <end position="171"/>
    </location>
</feature>
<organism evidence="3 4">
    <name type="scientific">Escovopsis weberi</name>
    <dbReference type="NCBI Taxonomy" id="150374"/>
    <lineage>
        <taxon>Eukaryota</taxon>
        <taxon>Fungi</taxon>
        <taxon>Dikarya</taxon>
        <taxon>Ascomycota</taxon>
        <taxon>Pezizomycotina</taxon>
        <taxon>Sordariomycetes</taxon>
        <taxon>Hypocreomycetidae</taxon>
        <taxon>Hypocreales</taxon>
        <taxon>Hypocreaceae</taxon>
        <taxon>Escovopsis</taxon>
    </lineage>
</organism>
<dbReference type="PANTHER" id="PTHR28159:SF1">
    <property type="entry name" value="TRAFFICKING PROTEIN PARTICLE COMPLEX II-SPECIFIC SUBUNIT 65"/>
    <property type="match status" value="1"/>
</dbReference>
<dbReference type="PANTHER" id="PTHR28159">
    <property type="entry name" value="TRAFFICKING PROTEIN PARTICLE COMPLEX II-SPECIFIC SUBUNIT 65"/>
    <property type="match status" value="1"/>
</dbReference>
<dbReference type="OrthoDB" id="5345392at2759"/>
<accession>A0A0M8MUS0</accession>
<proteinExistence type="predicted"/>
<dbReference type="InterPro" id="IPR055420">
    <property type="entry name" value="IgD3_Trs65"/>
</dbReference>
<comment type="caution">
    <text evidence="3">The sequence shown here is derived from an EMBL/GenBank/DDBJ whole genome shotgun (WGS) entry which is preliminary data.</text>
</comment>
<dbReference type="Pfam" id="PF12735">
    <property type="entry name" value="IgD3_Trs65"/>
    <property type="match status" value="1"/>
</dbReference>
<evidence type="ECO:0000259" key="2">
    <source>
        <dbReference type="Pfam" id="PF12735"/>
    </source>
</evidence>
<dbReference type="GO" id="GO:0005802">
    <property type="term" value="C:trans-Golgi network"/>
    <property type="evidence" value="ECO:0007669"/>
    <property type="project" value="TreeGrafter"/>
</dbReference>
<dbReference type="EMBL" id="LGSR01000020">
    <property type="protein sequence ID" value="KOS18968.1"/>
    <property type="molecule type" value="Genomic_DNA"/>
</dbReference>
<dbReference type="InterPro" id="IPR024662">
    <property type="entry name" value="Trs65"/>
</dbReference>
<dbReference type="GO" id="GO:1990071">
    <property type="term" value="C:TRAPPII protein complex"/>
    <property type="evidence" value="ECO:0007669"/>
    <property type="project" value="InterPro"/>
</dbReference>
<reference evidence="3 4" key="1">
    <citation type="submission" date="2015-07" db="EMBL/GenBank/DDBJ databases">
        <title>The genome of the fungus Escovopsis weberi, a specialized disease agent of ant agriculture.</title>
        <authorList>
            <person name="de Man T.J."/>
            <person name="Stajich J.E."/>
            <person name="Kubicek C.P."/>
            <person name="Chenthamara K."/>
            <person name="Atanasova L."/>
            <person name="Druzhinina I.S."/>
            <person name="Birnbaum S."/>
            <person name="Barribeau S.M."/>
            <person name="Teiling C."/>
            <person name="Suen G."/>
            <person name="Currie C."/>
            <person name="Gerardo N.M."/>
        </authorList>
    </citation>
    <scope>NUCLEOTIDE SEQUENCE [LARGE SCALE GENOMIC DNA]</scope>
</reference>
<feature type="region of interest" description="Disordered" evidence="1">
    <location>
        <begin position="527"/>
        <end position="557"/>
    </location>
</feature>
<gene>
    <name evidence="3" type="ORF">ESCO_000844</name>
</gene>
<dbReference type="AlphaFoldDB" id="A0A0M8MUS0"/>
<name>A0A0M8MUS0_ESCWE</name>
<sequence length="647" mass="69892">MSEHDAGLAESVSEFPAIVELADSFVDESYLTYFIPSMTDFDLEAAFSDYDRTRPILDSIPQRSTLFFDETVDVLLVLKTPWLPRQELDSHINRLVLSLEAHVVNSNVPSRDSNTITSESIFSGRLKDVADPFIIVEDEGGTDAVGEDGEEEEQQQQEEEEEPEREEEYDEGAGTRRFIYAMWKFPILLARPRMRLSSPSVVFSASAGLSPETGGDIFTPPGSGYLPSGLPSGLNLLESFGGDPTLNGIRPRLSALRVSRVSPVTRQQDLMTRLRALPQLSLRVFPVLHTRIRFSRSTTIPPSSAVIALLEIDFTPHLRDCDAFLEDITLSTAEGTVDDLSGEAGLRLPLRCVSHDHVTFLYHIRPHGPDSPNSGPRDSPGTLDIAISASVNAVPGLCRPRLAMSWNTALEFSHPDVAAAAAASASASATTAPAPTASNRSSQVIKPLQPLSAIRPDALPALEARASPAAAAAAAPLSDLGITMSFTAPSRPIHPGDIFSWTVYVVNRSTDKSSSRPPRKLAFVAVPKRRRPDPHARSARALSTGVPPSSRPARDGDEDIADAVMDENVLHALQKSAAIEAMDLICLSTDTRVGPVAPGACHVVELQFLALREGILGLEAIRVVDLNSQEHVDIRDLPTTIVTPVAA</sequence>
<dbReference type="Proteomes" id="UP000053831">
    <property type="component" value="Unassembled WGS sequence"/>
</dbReference>
<evidence type="ECO:0000313" key="4">
    <source>
        <dbReference type="Proteomes" id="UP000053831"/>
    </source>
</evidence>
<dbReference type="GO" id="GO:0006891">
    <property type="term" value="P:intra-Golgi vesicle-mediated transport"/>
    <property type="evidence" value="ECO:0007669"/>
    <property type="project" value="InterPro"/>
</dbReference>
<keyword evidence="4" id="KW-1185">Reference proteome</keyword>
<evidence type="ECO:0000256" key="1">
    <source>
        <dbReference type="SAM" id="MobiDB-lite"/>
    </source>
</evidence>
<feature type="domain" description="Trafficking protein particle complex II-specific subunit 65 IgD3" evidence="2">
    <location>
        <begin position="455"/>
        <end position="642"/>
    </location>
</feature>